<comment type="caution">
    <text evidence="18">Lacks conserved residue(s) required for the propagation of feature annotation.</text>
</comment>
<evidence type="ECO:0000256" key="13">
    <source>
        <dbReference type="ARBA" id="ARBA00023136"/>
    </source>
</evidence>
<evidence type="ECO:0000256" key="11">
    <source>
        <dbReference type="ARBA" id="ARBA00023011"/>
    </source>
</evidence>
<evidence type="ECO:0000256" key="7">
    <source>
        <dbReference type="ARBA" id="ARBA00022857"/>
    </source>
</evidence>
<gene>
    <name evidence="20" type="ORF">BDV40DRAFT_308826</name>
</gene>
<dbReference type="GO" id="GO:0047598">
    <property type="term" value="F:7-dehydrocholesterol reductase activity"/>
    <property type="evidence" value="ECO:0007669"/>
    <property type="project" value="UniProtKB-EC"/>
</dbReference>
<evidence type="ECO:0000256" key="18">
    <source>
        <dbReference type="RuleBase" id="RU369120"/>
    </source>
</evidence>
<evidence type="ECO:0000256" key="16">
    <source>
        <dbReference type="ARBA" id="ARBA00038851"/>
    </source>
</evidence>
<evidence type="ECO:0000256" key="5">
    <source>
        <dbReference type="ARBA" id="ARBA00022692"/>
    </source>
</evidence>
<evidence type="ECO:0000256" key="15">
    <source>
        <dbReference type="ARBA" id="ARBA00023221"/>
    </source>
</evidence>
<keyword evidence="13 18" id="KW-0472">Membrane</keyword>
<protein>
    <recommendedName>
        <fullName evidence="16">7-dehydrocholesterol reductase</fullName>
        <ecNumber evidence="16">1.3.1.21</ecNumber>
    </recommendedName>
    <alternativeName>
        <fullName evidence="17">Sterol Delta(7)-reductase</fullName>
    </alternativeName>
</protein>
<feature type="compositionally biased region" description="Polar residues" evidence="19">
    <location>
        <begin position="1"/>
        <end position="13"/>
    </location>
</feature>
<evidence type="ECO:0000256" key="8">
    <source>
        <dbReference type="ARBA" id="ARBA00022955"/>
    </source>
</evidence>
<dbReference type="AlphaFoldDB" id="A0A5N6UFQ0"/>
<dbReference type="Pfam" id="PF01222">
    <property type="entry name" value="ERG4_ERG24"/>
    <property type="match status" value="2"/>
</dbReference>
<reference evidence="20 21" key="1">
    <citation type="submission" date="2019-04" db="EMBL/GenBank/DDBJ databases">
        <title>Friends and foes A comparative genomics study of 23 Aspergillus species from section Flavi.</title>
        <authorList>
            <consortium name="DOE Joint Genome Institute"/>
            <person name="Kjaerbolling I."/>
            <person name="Vesth T."/>
            <person name="Frisvad J.C."/>
            <person name="Nybo J.L."/>
            <person name="Theobald S."/>
            <person name="Kildgaard S."/>
            <person name="Isbrandt T."/>
            <person name="Kuo A."/>
            <person name="Sato A."/>
            <person name="Lyhne E.K."/>
            <person name="Kogle M.E."/>
            <person name="Wiebenga A."/>
            <person name="Kun R.S."/>
            <person name="Lubbers R.J."/>
            <person name="Makela M.R."/>
            <person name="Barry K."/>
            <person name="Chovatia M."/>
            <person name="Clum A."/>
            <person name="Daum C."/>
            <person name="Haridas S."/>
            <person name="He G."/>
            <person name="LaButti K."/>
            <person name="Lipzen A."/>
            <person name="Mondo S."/>
            <person name="Riley R."/>
            <person name="Salamov A."/>
            <person name="Simmons B.A."/>
            <person name="Magnuson J.K."/>
            <person name="Henrissat B."/>
            <person name="Mortensen U.H."/>
            <person name="Larsen T.O."/>
            <person name="Devries R.P."/>
            <person name="Grigoriev I.V."/>
            <person name="Machida M."/>
            <person name="Baker S.E."/>
            <person name="Andersen M.R."/>
        </authorList>
    </citation>
    <scope>NUCLEOTIDE SEQUENCE [LARGE SCALE GENOMIC DNA]</scope>
    <source>
        <strain evidence="20 21">CBS 117626</strain>
    </source>
</reference>
<keyword evidence="3 18" id="KW-0444">Lipid biosynthesis</keyword>
<evidence type="ECO:0000256" key="9">
    <source>
        <dbReference type="ARBA" id="ARBA00022989"/>
    </source>
</evidence>
<evidence type="ECO:0000256" key="6">
    <source>
        <dbReference type="ARBA" id="ARBA00022778"/>
    </source>
</evidence>
<keyword evidence="9 18" id="KW-1133">Transmembrane helix</keyword>
<dbReference type="GO" id="GO:0005789">
    <property type="term" value="C:endoplasmic reticulum membrane"/>
    <property type="evidence" value="ECO:0007669"/>
    <property type="project" value="TreeGrafter"/>
</dbReference>
<keyword evidence="21" id="KW-1185">Reference proteome</keyword>
<feature type="transmembrane region" description="Helical" evidence="18">
    <location>
        <begin position="32"/>
        <end position="53"/>
    </location>
</feature>
<dbReference type="PANTHER" id="PTHR21257">
    <property type="entry name" value="DELTA(14)-STEROL REDUCTASE"/>
    <property type="match status" value="1"/>
</dbReference>
<dbReference type="GO" id="GO:0006695">
    <property type="term" value="P:cholesterol biosynthetic process"/>
    <property type="evidence" value="ECO:0007669"/>
    <property type="project" value="UniProtKB-KW"/>
</dbReference>
<evidence type="ECO:0000256" key="10">
    <source>
        <dbReference type="ARBA" id="ARBA00023002"/>
    </source>
</evidence>
<feature type="transmembrane region" description="Helical" evidence="18">
    <location>
        <begin position="287"/>
        <end position="305"/>
    </location>
</feature>
<dbReference type="GO" id="GO:0016132">
    <property type="term" value="P:brassinosteroid biosynthetic process"/>
    <property type="evidence" value="ECO:0007669"/>
    <property type="project" value="TreeGrafter"/>
</dbReference>
<evidence type="ECO:0000256" key="1">
    <source>
        <dbReference type="ARBA" id="ARBA00004141"/>
    </source>
</evidence>
<evidence type="ECO:0000256" key="3">
    <source>
        <dbReference type="ARBA" id="ARBA00022516"/>
    </source>
</evidence>
<evidence type="ECO:0000256" key="4">
    <source>
        <dbReference type="ARBA" id="ARBA00022548"/>
    </source>
</evidence>
<dbReference type="InterPro" id="IPR001171">
    <property type="entry name" value="ERG24_DHCR-like"/>
</dbReference>
<dbReference type="Proteomes" id="UP000326950">
    <property type="component" value="Unassembled WGS sequence"/>
</dbReference>
<dbReference type="OrthoDB" id="5326588at2759"/>
<keyword evidence="6" id="KW-0152">Cholesterol biosynthesis</keyword>
<dbReference type="EMBL" id="ML738728">
    <property type="protein sequence ID" value="KAE8157306.1"/>
    <property type="molecule type" value="Genomic_DNA"/>
</dbReference>
<keyword evidence="8 18" id="KW-0752">Steroid biosynthesis</keyword>
<evidence type="ECO:0000256" key="14">
    <source>
        <dbReference type="ARBA" id="ARBA00023166"/>
    </source>
</evidence>
<keyword evidence="7" id="KW-0521">NADP</keyword>
<evidence type="ECO:0000313" key="20">
    <source>
        <dbReference type="EMBL" id="KAE8157306.1"/>
    </source>
</evidence>
<feature type="transmembrane region" description="Helical" evidence="18">
    <location>
        <begin position="127"/>
        <end position="149"/>
    </location>
</feature>
<keyword evidence="15 18" id="KW-0753">Steroid metabolism</keyword>
<organism evidence="20 21">
    <name type="scientific">Aspergillus tamarii</name>
    <dbReference type="NCBI Taxonomy" id="41984"/>
    <lineage>
        <taxon>Eukaryota</taxon>
        <taxon>Fungi</taxon>
        <taxon>Dikarya</taxon>
        <taxon>Ascomycota</taxon>
        <taxon>Pezizomycotina</taxon>
        <taxon>Eurotiomycetes</taxon>
        <taxon>Eurotiomycetidae</taxon>
        <taxon>Eurotiales</taxon>
        <taxon>Aspergillaceae</taxon>
        <taxon>Aspergillus</taxon>
        <taxon>Aspergillus subgen. Circumdati</taxon>
    </lineage>
</organism>
<feature type="transmembrane region" description="Helical" evidence="18">
    <location>
        <begin position="87"/>
        <end position="107"/>
    </location>
</feature>
<keyword evidence="14 18" id="KW-1207">Sterol metabolism</keyword>
<evidence type="ECO:0000256" key="19">
    <source>
        <dbReference type="SAM" id="MobiDB-lite"/>
    </source>
</evidence>
<name>A0A5N6UFQ0_ASPTM</name>
<dbReference type="Gene3D" id="1.20.120.1630">
    <property type="match status" value="1"/>
</dbReference>
<evidence type="ECO:0000313" key="21">
    <source>
        <dbReference type="Proteomes" id="UP000326950"/>
    </source>
</evidence>
<dbReference type="EC" id="1.3.1.21" evidence="16"/>
<feature type="region of interest" description="Disordered" evidence="19">
    <location>
        <begin position="1"/>
        <end position="27"/>
    </location>
</feature>
<keyword evidence="11 18" id="KW-0756">Sterol biosynthesis</keyword>
<keyword evidence="10 18" id="KW-0560">Oxidoreductase</keyword>
<comment type="subcellular location">
    <subcellularLocation>
        <location evidence="1">Membrane</location>
        <topology evidence="1">Multi-pass membrane protein</topology>
    </subcellularLocation>
</comment>
<comment type="similarity">
    <text evidence="2 18">Belongs to the ERG4/ERG24 family.</text>
</comment>
<proteinExistence type="inferred from homology"/>
<sequence>MDIGKSRNSSGTLKASPKDGSPKPQQLRPSTITETICFILCTTSPLVVIYYWIAYHYFDTSIIAAARTSYSEGLIQFFAIRFPHPSIAAILGYSTWLVLQAILYIYLPGSETLGPLTPAGRRLRYKLNGLAAWVATVALWIAGSTLGIFDPAYIAKNWESLIWAINVFSLHPRIGNMWDWRHFFFPSIYPHEQKGLIFAGSNLNVSDLSFAAFQYQTHGHLTNTMVAVVFLRGWVVVDFFVNEDWFLHTLDGMYESFGFYNIYGFSAMMPVLWSLQTQYLAKCPTELSHLNLLGVILLYIIGWSIRFSADYQKVKFRQTRGEYSIWGRKGEGIKASYQTTDGKSHQILLLCSGWWGLARHANYTGSTMYTLALCAACGNGGIFPYTEVIILIGLHIHRCYRDEAKCAAKYGTDWDEYCRRVPWRMIPGLF</sequence>
<evidence type="ECO:0000256" key="2">
    <source>
        <dbReference type="ARBA" id="ARBA00005402"/>
    </source>
</evidence>
<accession>A0A5N6UFQ0</accession>
<dbReference type="PANTHER" id="PTHR21257:SF38">
    <property type="entry name" value="7-DEHYDROCHOLESTEROL REDUCTASE"/>
    <property type="match status" value="1"/>
</dbReference>
<keyword evidence="12 18" id="KW-0443">Lipid metabolism</keyword>
<feature type="transmembrane region" description="Helical" evidence="18">
    <location>
        <begin position="257"/>
        <end position="275"/>
    </location>
</feature>
<evidence type="ECO:0000256" key="12">
    <source>
        <dbReference type="ARBA" id="ARBA00023098"/>
    </source>
</evidence>
<evidence type="ECO:0000256" key="17">
    <source>
        <dbReference type="ARBA" id="ARBA00042688"/>
    </source>
</evidence>
<keyword evidence="4" id="KW-0153">Cholesterol metabolism</keyword>
<keyword evidence="5 18" id="KW-0812">Transmembrane</keyword>